<evidence type="ECO:0000313" key="1">
    <source>
        <dbReference type="Proteomes" id="UP000095287"/>
    </source>
</evidence>
<keyword evidence="1" id="KW-1185">Reference proteome</keyword>
<organism evidence="1 2">
    <name type="scientific">Steinernema glaseri</name>
    <dbReference type="NCBI Taxonomy" id="37863"/>
    <lineage>
        <taxon>Eukaryota</taxon>
        <taxon>Metazoa</taxon>
        <taxon>Ecdysozoa</taxon>
        <taxon>Nematoda</taxon>
        <taxon>Chromadorea</taxon>
        <taxon>Rhabditida</taxon>
        <taxon>Tylenchina</taxon>
        <taxon>Panagrolaimomorpha</taxon>
        <taxon>Strongyloidoidea</taxon>
        <taxon>Steinernematidae</taxon>
        <taxon>Steinernema</taxon>
    </lineage>
</organism>
<sequence length="73" mass="8478">MFSLWTFEEGDADVKYVAYQISYVQPKDPTQSWKTFEEGDADVKYVACQISYVQPKDPTQSWKVSKRTTGLLF</sequence>
<dbReference type="Proteomes" id="UP000095287">
    <property type="component" value="Unplaced"/>
</dbReference>
<name>A0A1I7ZZR0_9BILA</name>
<evidence type="ECO:0000313" key="2">
    <source>
        <dbReference type="WBParaSite" id="L893_g31550.t1"/>
    </source>
</evidence>
<accession>A0A1I7ZZR0</accession>
<protein>
    <submittedName>
        <fullName evidence="2">Fibronectin type-III domain-containing protein</fullName>
    </submittedName>
</protein>
<dbReference type="AlphaFoldDB" id="A0A1I7ZZR0"/>
<proteinExistence type="predicted"/>
<reference evidence="2" key="1">
    <citation type="submission" date="2016-11" db="UniProtKB">
        <authorList>
            <consortium name="WormBaseParasite"/>
        </authorList>
    </citation>
    <scope>IDENTIFICATION</scope>
</reference>
<dbReference type="WBParaSite" id="L893_g31550.t1">
    <property type="protein sequence ID" value="L893_g31550.t1"/>
    <property type="gene ID" value="L893_g31550"/>
</dbReference>